<reference evidence="2 3" key="1">
    <citation type="submission" date="2018-10" db="EMBL/GenBank/DDBJ databases">
        <title>A high-quality apple genome assembly.</title>
        <authorList>
            <person name="Hu J."/>
        </authorList>
    </citation>
    <scope>NUCLEOTIDE SEQUENCE [LARGE SCALE GENOMIC DNA]</scope>
    <source>
        <strain evidence="3">cv. HFTH1</strain>
        <tissue evidence="2">Young leaf</tissue>
    </source>
</reference>
<protein>
    <submittedName>
        <fullName evidence="2">Uncharacterized protein</fullName>
    </submittedName>
</protein>
<evidence type="ECO:0000313" key="3">
    <source>
        <dbReference type="Proteomes" id="UP000290289"/>
    </source>
</evidence>
<name>A0A498I1C1_MALDO</name>
<evidence type="ECO:0000313" key="2">
    <source>
        <dbReference type="EMBL" id="RXH76699.1"/>
    </source>
</evidence>
<evidence type="ECO:0000256" key="1">
    <source>
        <dbReference type="SAM" id="MobiDB-lite"/>
    </source>
</evidence>
<dbReference type="PANTHER" id="PTHR33983:SF1">
    <property type="entry name" value="OS07G0185900 PROTEIN"/>
    <property type="match status" value="1"/>
</dbReference>
<gene>
    <name evidence="2" type="ORF">DVH24_019587</name>
</gene>
<organism evidence="2 3">
    <name type="scientific">Malus domestica</name>
    <name type="common">Apple</name>
    <name type="synonym">Pyrus malus</name>
    <dbReference type="NCBI Taxonomy" id="3750"/>
    <lineage>
        <taxon>Eukaryota</taxon>
        <taxon>Viridiplantae</taxon>
        <taxon>Streptophyta</taxon>
        <taxon>Embryophyta</taxon>
        <taxon>Tracheophyta</taxon>
        <taxon>Spermatophyta</taxon>
        <taxon>Magnoliopsida</taxon>
        <taxon>eudicotyledons</taxon>
        <taxon>Gunneridae</taxon>
        <taxon>Pentapetalae</taxon>
        <taxon>rosids</taxon>
        <taxon>fabids</taxon>
        <taxon>Rosales</taxon>
        <taxon>Rosaceae</taxon>
        <taxon>Amygdaloideae</taxon>
        <taxon>Maleae</taxon>
        <taxon>Malus</taxon>
    </lineage>
</organism>
<comment type="caution">
    <text evidence="2">The sequence shown here is derived from an EMBL/GenBank/DDBJ whole genome shotgun (WGS) entry which is preliminary data.</text>
</comment>
<feature type="region of interest" description="Disordered" evidence="1">
    <location>
        <begin position="34"/>
        <end position="59"/>
    </location>
</feature>
<dbReference type="EMBL" id="RDQH01000340">
    <property type="protein sequence ID" value="RXH76699.1"/>
    <property type="molecule type" value="Genomic_DNA"/>
</dbReference>
<dbReference type="AlphaFoldDB" id="A0A498I1C1"/>
<sequence>MAAKWVELLDTGVRIAARFHSHCPQTGRLYYHPPCSSSTSGQEHRHHLQPQKKPTTNVRSVDDVITASCGVRAASAAYAEANTTNEFMLYSVL</sequence>
<keyword evidence="3" id="KW-1185">Reference proteome</keyword>
<dbReference type="PANTHER" id="PTHR33983">
    <property type="entry name" value="OS07G0185900 PROTEIN"/>
    <property type="match status" value="1"/>
</dbReference>
<accession>A0A498I1C1</accession>
<dbReference type="Proteomes" id="UP000290289">
    <property type="component" value="Chromosome 14"/>
</dbReference>
<proteinExistence type="predicted"/>